<dbReference type="NCBIfam" id="NF046098">
    <property type="entry name" value="RSP_7527_fam"/>
    <property type="match status" value="1"/>
</dbReference>
<gene>
    <name evidence="1" type="ORF">KDX31_09530</name>
</gene>
<evidence type="ECO:0000313" key="2">
    <source>
        <dbReference type="Proteomes" id="UP001059950"/>
    </source>
</evidence>
<keyword evidence="2" id="KW-1185">Reference proteome</keyword>
<sequence length="60" mass="6837">MSKYIYTDQSADYDLNKIVAEADRMRAEYLIETVSYIAKKISSLLSAELPEFIPGPLAHR</sequence>
<organism evidence="1 2">
    <name type="scientific">Amphritea atlantica</name>
    <dbReference type="NCBI Taxonomy" id="355243"/>
    <lineage>
        <taxon>Bacteria</taxon>
        <taxon>Pseudomonadati</taxon>
        <taxon>Pseudomonadota</taxon>
        <taxon>Gammaproteobacteria</taxon>
        <taxon>Oceanospirillales</taxon>
        <taxon>Oceanospirillaceae</taxon>
        <taxon>Amphritea</taxon>
    </lineage>
</organism>
<accession>A0ABY5GYV4</accession>
<proteinExistence type="predicted"/>
<evidence type="ECO:0000313" key="1">
    <source>
        <dbReference type="EMBL" id="UTW05202.1"/>
    </source>
</evidence>
<dbReference type="InterPro" id="IPR058227">
    <property type="entry name" value="RSP_7527-like"/>
</dbReference>
<protein>
    <submittedName>
        <fullName evidence="1">Uncharacterized protein</fullName>
    </submittedName>
</protein>
<reference evidence="1" key="1">
    <citation type="submission" date="2021-04" db="EMBL/GenBank/DDBJ databases">
        <title>Oceanospirillales bacteria with DddD are important DMSP degraders in coastal seawater.</title>
        <authorList>
            <person name="Liu J."/>
        </authorList>
    </citation>
    <scope>NUCLEOTIDE SEQUENCE</scope>
    <source>
        <strain evidence="1">GY6</strain>
    </source>
</reference>
<dbReference type="EMBL" id="CP073344">
    <property type="protein sequence ID" value="UTW05202.1"/>
    <property type="molecule type" value="Genomic_DNA"/>
</dbReference>
<name>A0ABY5GYV4_9GAMM</name>
<dbReference type="Proteomes" id="UP001059950">
    <property type="component" value="Chromosome"/>
</dbReference>